<feature type="compositionally biased region" description="Low complexity" evidence="2">
    <location>
        <begin position="273"/>
        <end position="286"/>
    </location>
</feature>
<dbReference type="OrthoDB" id="347558at2759"/>
<gene>
    <name evidence="3" type="ORF">EAH_00007410</name>
</gene>
<name>U6GIP0_EIMAC</name>
<organism evidence="3 4">
    <name type="scientific">Eimeria acervulina</name>
    <name type="common">Coccidian parasite</name>
    <dbReference type="NCBI Taxonomy" id="5801"/>
    <lineage>
        <taxon>Eukaryota</taxon>
        <taxon>Sar</taxon>
        <taxon>Alveolata</taxon>
        <taxon>Apicomplexa</taxon>
        <taxon>Conoidasida</taxon>
        <taxon>Coccidia</taxon>
        <taxon>Eucoccidiorida</taxon>
        <taxon>Eimeriorina</taxon>
        <taxon>Eimeriidae</taxon>
        <taxon>Eimeria</taxon>
    </lineage>
</organism>
<feature type="compositionally biased region" description="Acidic residues" evidence="2">
    <location>
        <begin position="317"/>
        <end position="326"/>
    </location>
</feature>
<dbReference type="RefSeq" id="XP_013251301.1">
    <property type="nucleotide sequence ID" value="XM_013395847.1"/>
</dbReference>
<dbReference type="Proteomes" id="UP000018050">
    <property type="component" value="Unassembled WGS sequence"/>
</dbReference>
<dbReference type="Gene3D" id="1.10.10.10">
    <property type="entry name" value="Winged helix-like DNA-binding domain superfamily/Winged helix DNA-binding domain"/>
    <property type="match status" value="3"/>
</dbReference>
<accession>U6GIP0</accession>
<evidence type="ECO:0000313" key="4">
    <source>
        <dbReference type="Proteomes" id="UP000018050"/>
    </source>
</evidence>
<comment type="subunit">
    <text evidence="1">Component of the RNA polymerase III (Pol III) complex consisting of 17 subunits.</text>
</comment>
<keyword evidence="1" id="KW-0804">Transcription</keyword>
<proteinExistence type="inferred from homology"/>
<dbReference type="InterPro" id="IPR036388">
    <property type="entry name" value="WH-like_DNA-bd_sf"/>
</dbReference>
<sequence length="626" mass="67303">MQSSEVNLACALLQDAFGPYVAAVGRQLLLCRSLTFLELRDLLLSSNSAATGGPRTSAAAAKSAAAAAHLQQGRDEEYCKLRNALLVLLQHNLLHCTPITPIGGAAGPAAATAATGAAAAASAHVDAAASHRQQEASRRGPAGSSNSASNSASSSSSSNSAVAPQPHGGVRYSLNVHAALALLRFPAFAAITEELLGSNARLLLLQVFKAGRVCMQDAVALALADPYANQDEEVAAASQQQSRQRQQELQRCFLELVSNAFLIQCEHPIPSVQQQEQQQGQQQHQQLPTGRKRKAEPKAAMRRLPSKTADVPAYTAEDSDGEEGEESGGLPGFLLMMLDEGDPAAKARKTSPQGGVSSGSSSTRHAQKQQQLMDSLVSRLQQQRVPFQVNIPLISLLLCKKAVKQFVVARVGDTRLVQATTAALLQAVRLKPHQQQQWAADEPQNNARLDVHCKWLTFDALEAGVNAQLQQQQQQQQASRVSVQKSQLIRLLDGLTKHPDHGQAAYRLDWQQIKALMQRRILSEAVLARCGPKAARVWRRLTSAGDCPGASSVFFDEQMIADGCLLPPSGARQAMYSLALAGFARFHESCLADSELQQQRLREAAEDILEANVLKLAEPLAILMDI</sequence>
<dbReference type="PANTHER" id="PTHR12949">
    <property type="entry name" value="RNA POLYMERASE III DNA DIRECTED -RELATED"/>
    <property type="match status" value="1"/>
</dbReference>
<dbReference type="InterPro" id="IPR039748">
    <property type="entry name" value="RPC3"/>
</dbReference>
<dbReference type="OMA" id="MSEPLMI"/>
<comment type="function">
    <text evidence="1">DNA-dependent RNA polymerase catalyzes the transcription of DNA into RNA using the four ribonucleoside triphosphates as substrates. Specific core component of RNA polymerase III which synthesizes small RNAs, such as 5S rRNA and tRNAs.</text>
</comment>
<evidence type="ECO:0000256" key="1">
    <source>
        <dbReference type="RuleBase" id="RU367076"/>
    </source>
</evidence>
<dbReference type="AlphaFoldDB" id="U6GIP0"/>
<evidence type="ECO:0000313" key="3">
    <source>
        <dbReference type="EMBL" id="CDI78459.1"/>
    </source>
</evidence>
<feature type="region of interest" description="Disordered" evidence="2">
    <location>
        <begin position="125"/>
        <end position="164"/>
    </location>
</feature>
<reference evidence="3" key="2">
    <citation type="submission" date="2013-10" db="EMBL/GenBank/DDBJ databases">
        <authorList>
            <person name="Aslett M."/>
        </authorList>
    </citation>
    <scope>NUCLEOTIDE SEQUENCE</scope>
    <source>
        <strain evidence="3">Houghton</strain>
    </source>
</reference>
<evidence type="ECO:0000256" key="2">
    <source>
        <dbReference type="SAM" id="MobiDB-lite"/>
    </source>
</evidence>
<dbReference type="PANTHER" id="PTHR12949:SF0">
    <property type="entry name" value="DNA-DIRECTED RNA POLYMERASE III SUBUNIT RPC3"/>
    <property type="match status" value="1"/>
</dbReference>
<feature type="region of interest" description="Disordered" evidence="2">
    <location>
        <begin position="272"/>
        <end position="373"/>
    </location>
</feature>
<dbReference type="GO" id="GO:0003697">
    <property type="term" value="F:single-stranded DNA binding"/>
    <property type="evidence" value="ECO:0007669"/>
    <property type="project" value="UniProtKB-UniRule"/>
</dbReference>
<keyword evidence="4" id="KW-1185">Reference proteome</keyword>
<comment type="similarity">
    <text evidence="1">Belongs to the eukaryotic RPC3/POLR3C RNA polymerase subunit family.</text>
</comment>
<keyword evidence="1" id="KW-0240">DNA-directed RNA polymerase</keyword>
<dbReference type="GO" id="GO:0005666">
    <property type="term" value="C:RNA polymerase III complex"/>
    <property type="evidence" value="ECO:0007669"/>
    <property type="project" value="UniProtKB-UniRule"/>
</dbReference>
<comment type="subcellular location">
    <subcellularLocation>
        <location evidence="1">Nucleus</location>
    </subcellularLocation>
</comment>
<protein>
    <recommendedName>
        <fullName evidence="1">DNA-directed RNA polymerase III subunit RPC3</fullName>
        <shortName evidence="1">RNA polymerase III subunit C3</shortName>
    </recommendedName>
</protein>
<dbReference type="EMBL" id="HG670873">
    <property type="protein sequence ID" value="CDI78459.1"/>
    <property type="molecule type" value="Genomic_DNA"/>
</dbReference>
<feature type="compositionally biased region" description="Basic residues" evidence="2">
    <location>
        <begin position="290"/>
        <end position="305"/>
    </location>
</feature>
<feature type="compositionally biased region" description="Low complexity" evidence="2">
    <location>
        <begin position="144"/>
        <end position="161"/>
    </location>
</feature>
<dbReference type="GeneID" id="25268811"/>
<keyword evidence="1" id="KW-0539">Nucleus</keyword>
<dbReference type="VEuPathDB" id="ToxoDB:EAH_00007410"/>
<reference evidence="3" key="1">
    <citation type="submission" date="2013-10" db="EMBL/GenBank/DDBJ databases">
        <title>Genomic analysis of the causative agents of coccidiosis in chickens.</title>
        <authorList>
            <person name="Reid A.J."/>
            <person name="Blake D."/>
            <person name="Billington K."/>
            <person name="Browne H."/>
            <person name="Dunn M."/>
            <person name="Hung S."/>
            <person name="Kawahara F."/>
            <person name="Miranda-Saavedra D."/>
            <person name="Mourier T."/>
            <person name="Nagra H."/>
            <person name="Otto T.D."/>
            <person name="Rawlings N."/>
            <person name="Sanchez A."/>
            <person name="Sanders M."/>
            <person name="Subramaniam C."/>
            <person name="Tay Y."/>
            <person name="Dear P."/>
            <person name="Doerig C."/>
            <person name="Gruber A."/>
            <person name="Parkinson J."/>
            <person name="Shirley M."/>
            <person name="Wan K.L."/>
            <person name="Berriman M."/>
            <person name="Tomley F."/>
            <person name="Pain A."/>
        </authorList>
    </citation>
    <scope>NUCLEOTIDE SEQUENCE</scope>
    <source>
        <strain evidence="3">Houghton</strain>
    </source>
</reference>